<feature type="compositionally biased region" description="Pro residues" evidence="1">
    <location>
        <begin position="343"/>
        <end position="360"/>
    </location>
</feature>
<feature type="compositionally biased region" description="Basic and acidic residues" evidence="1">
    <location>
        <begin position="39"/>
        <end position="54"/>
    </location>
</feature>
<dbReference type="AlphaFoldDB" id="A0A9K3NQ79"/>
<proteinExistence type="predicted"/>
<dbReference type="Gramene" id="mRNA:HanXRQr2_Chr04g0149211">
    <property type="protein sequence ID" value="CDS:HanXRQr2_Chr04g0149211.1"/>
    <property type="gene ID" value="HanXRQr2_Chr04g0149211"/>
</dbReference>
<dbReference type="Proteomes" id="UP000215914">
    <property type="component" value="Unassembled WGS sequence"/>
</dbReference>
<evidence type="ECO:0000313" key="2">
    <source>
        <dbReference type="EMBL" id="KAF5808759.1"/>
    </source>
</evidence>
<protein>
    <submittedName>
        <fullName evidence="2">Uncharacterized protein</fullName>
    </submittedName>
</protein>
<name>A0A9K3NQ79_HELAN</name>
<keyword evidence="3" id="KW-1185">Reference proteome</keyword>
<reference evidence="2" key="1">
    <citation type="journal article" date="2017" name="Nature">
        <title>The sunflower genome provides insights into oil metabolism, flowering and Asterid evolution.</title>
        <authorList>
            <person name="Badouin H."/>
            <person name="Gouzy J."/>
            <person name="Grassa C.J."/>
            <person name="Murat F."/>
            <person name="Staton S.E."/>
            <person name="Cottret L."/>
            <person name="Lelandais-Briere C."/>
            <person name="Owens G.L."/>
            <person name="Carrere S."/>
            <person name="Mayjonade B."/>
            <person name="Legrand L."/>
            <person name="Gill N."/>
            <person name="Kane N.C."/>
            <person name="Bowers J.E."/>
            <person name="Hubner S."/>
            <person name="Bellec A."/>
            <person name="Berard A."/>
            <person name="Berges H."/>
            <person name="Blanchet N."/>
            <person name="Boniface M.C."/>
            <person name="Brunel D."/>
            <person name="Catrice O."/>
            <person name="Chaidir N."/>
            <person name="Claudel C."/>
            <person name="Donnadieu C."/>
            <person name="Faraut T."/>
            <person name="Fievet G."/>
            <person name="Helmstetter N."/>
            <person name="King M."/>
            <person name="Knapp S.J."/>
            <person name="Lai Z."/>
            <person name="Le Paslier M.C."/>
            <person name="Lippi Y."/>
            <person name="Lorenzon L."/>
            <person name="Mandel J.R."/>
            <person name="Marage G."/>
            <person name="Marchand G."/>
            <person name="Marquand E."/>
            <person name="Bret-Mestries E."/>
            <person name="Morien E."/>
            <person name="Nambeesan S."/>
            <person name="Nguyen T."/>
            <person name="Pegot-Espagnet P."/>
            <person name="Pouilly N."/>
            <person name="Raftis F."/>
            <person name="Sallet E."/>
            <person name="Schiex T."/>
            <person name="Thomas J."/>
            <person name="Vandecasteele C."/>
            <person name="Vares D."/>
            <person name="Vear F."/>
            <person name="Vautrin S."/>
            <person name="Crespi M."/>
            <person name="Mangin B."/>
            <person name="Burke J.M."/>
            <person name="Salse J."/>
            <person name="Munos S."/>
            <person name="Vincourt P."/>
            <person name="Rieseberg L.H."/>
            <person name="Langlade N.B."/>
        </authorList>
    </citation>
    <scope>NUCLEOTIDE SEQUENCE</scope>
    <source>
        <tissue evidence="2">Leaves</tissue>
    </source>
</reference>
<comment type="caution">
    <text evidence="2">The sequence shown here is derived from an EMBL/GenBank/DDBJ whole genome shotgun (WGS) entry which is preliminary data.</text>
</comment>
<feature type="compositionally biased region" description="Low complexity" evidence="1">
    <location>
        <begin position="184"/>
        <end position="197"/>
    </location>
</feature>
<evidence type="ECO:0000313" key="3">
    <source>
        <dbReference type="Proteomes" id="UP000215914"/>
    </source>
</evidence>
<feature type="compositionally biased region" description="Pro residues" evidence="1">
    <location>
        <begin position="208"/>
        <end position="221"/>
    </location>
</feature>
<feature type="compositionally biased region" description="Polar residues" evidence="1">
    <location>
        <begin position="29"/>
        <end position="38"/>
    </location>
</feature>
<feature type="region of interest" description="Disordered" evidence="1">
    <location>
        <begin position="342"/>
        <end position="364"/>
    </location>
</feature>
<sequence length="405" mass="45714">MAPVIFRGRGRGRRGRGEIVTHHDHEAGPSNTRAPSTTRSEEPQRRRNLFEPARHSTSHSSTPSYRHSFGPDSENDPNNPQPSYIPLQRSVSHRAFDDPIPYFRGQFNPADYIQEPAGFVPLGPQDHFSEDHMDEDTDPIETARGTPTHPIEISDGSSFHGTPYQGTDSFQALFNQHEWYFTPSHQTSQHEQQQQQDPSEDPRFVAVTPPPPPPVQPVMPDPPRRRRSGARMSSRGGEFHFNTPRHSSSSHYPPLQEEGPSSPVQEANSAPVAPSSPPFGYDHPIPAYTGPTAYNLFEPSSHAHYNYNYERDPYVVAARYNARYPDGAFGNMGIPDYSAHGYPAPPRPPVPQPAPQPRFSPPEQEEILHRLTRVERDFEEERKNNRGFLKGLANLLKGKKKKRDH</sequence>
<feature type="compositionally biased region" description="Basic and acidic residues" evidence="1">
    <location>
        <begin position="15"/>
        <end position="27"/>
    </location>
</feature>
<feature type="region of interest" description="Disordered" evidence="1">
    <location>
        <begin position="184"/>
        <end position="278"/>
    </location>
</feature>
<feature type="region of interest" description="Disordered" evidence="1">
    <location>
        <begin position="126"/>
        <end position="167"/>
    </location>
</feature>
<feature type="compositionally biased region" description="Polar residues" evidence="1">
    <location>
        <begin position="155"/>
        <end position="167"/>
    </location>
</feature>
<feature type="region of interest" description="Disordered" evidence="1">
    <location>
        <begin position="379"/>
        <end position="405"/>
    </location>
</feature>
<dbReference type="EMBL" id="MNCJ02000319">
    <property type="protein sequence ID" value="KAF5808759.1"/>
    <property type="molecule type" value="Genomic_DNA"/>
</dbReference>
<evidence type="ECO:0000256" key="1">
    <source>
        <dbReference type="SAM" id="MobiDB-lite"/>
    </source>
</evidence>
<gene>
    <name evidence="2" type="ORF">HanXRQr2_Chr04g0149211</name>
</gene>
<accession>A0A9K3NQ79</accession>
<reference evidence="2" key="2">
    <citation type="submission" date="2020-06" db="EMBL/GenBank/DDBJ databases">
        <title>Helianthus annuus Genome sequencing and assembly Release 2.</title>
        <authorList>
            <person name="Gouzy J."/>
            <person name="Langlade N."/>
            <person name="Munos S."/>
        </authorList>
    </citation>
    <scope>NUCLEOTIDE SEQUENCE</scope>
    <source>
        <tissue evidence="2">Leaves</tissue>
    </source>
</reference>
<feature type="region of interest" description="Disordered" evidence="1">
    <location>
        <begin position="1"/>
        <end position="89"/>
    </location>
</feature>
<organism evidence="2 3">
    <name type="scientific">Helianthus annuus</name>
    <name type="common">Common sunflower</name>
    <dbReference type="NCBI Taxonomy" id="4232"/>
    <lineage>
        <taxon>Eukaryota</taxon>
        <taxon>Viridiplantae</taxon>
        <taxon>Streptophyta</taxon>
        <taxon>Embryophyta</taxon>
        <taxon>Tracheophyta</taxon>
        <taxon>Spermatophyta</taxon>
        <taxon>Magnoliopsida</taxon>
        <taxon>eudicotyledons</taxon>
        <taxon>Gunneridae</taxon>
        <taxon>Pentapetalae</taxon>
        <taxon>asterids</taxon>
        <taxon>campanulids</taxon>
        <taxon>Asterales</taxon>
        <taxon>Asteraceae</taxon>
        <taxon>Asteroideae</taxon>
        <taxon>Heliantheae alliance</taxon>
        <taxon>Heliantheae</taxon>
        <taxon>Helianthus</taxon>
    </lineage>
</organism>